<feature type="transmembrane region" description="Helical" evidence="5">
    <location>
        <begin position="189"/>
        <end position="207"/>
    </location>
</feature>
<comment type="subcellular location">
    <subcellularLocation>
        <location evidence="1">Endomembrane system</location>
        <topology evidence="1">Multi-pass membrane protein</topology>
    </subcellularLocation>
</comment>
<keyword evidence="2 5" id="KW-0812">Transmembrane</keyword>
<dbReference type="AlphaFoldDB" id="A0A6J6X6Z3"/>
<keyword evidence="4 5" id="KW-0472">Membrane</keyword>
<accession>A0A6J6X6Z3</accession>
<organism evidence="6">
    <name type="scientific">freshwater metagenome</name>
    <dbReference type="NCBI Taxonomy" id="449393"/>
    <lineage>
        <taxon>unclassified sequences</taxon>
        <taxon>metagenomes</taxon>
        <taxon>ecological metagenomes</taxon>
    </lineage>
</organism>
<keyword evidence="3 5" id="KW-1133">Transmembrane helix</keyword>
<evidence type="ECO:0000256" key="4">
    <source>
        <dbReference type="ARBA" id="ARBA00023136"/>
    </source>
</evidence>
<evidence type="ECO:0000256" key="5">
    <source>
        <dbReference type="SAM" id="Phobius"/>
    </source>
</evidence>
<dbReference type="GO" id="GO:0012505">
    <property type="term" value="C:endomembrane system"/>
    <property type="evidence" value="ECO:0007669"/>
    <property type="project" value="UniProtKB-SubCell"/>
</dbReference>
<dbReference type="PANTHER" id="PTHR31851">
    <property type="entry name" value="FE(2+)/MN(2+) TRANSPORTER PCL1"/>
    <property type="match status" value="1"/>
</dbReference>
<feature type="transmembrane region" description="Helical" evidence="5">
    <location>
        <begin position="219"/>
        <end position="240"/>
    </location>
</feature>
<dbReference type="Pfam" id="PF01988">
    <property type="entry name" value="VIT1"/>
    <property type="match status" value="1"/>
</dbReference>
<feature type="transmembrane region" description="Helical" evidence="5">
    <location>
        <begin position="158"/>
        <end position="177"/>
    </location>
</feature>
<dbReference type="GO" id="GO:0005384">
    <property type="term" value="F:manganese ion transmembrane transporter activity"/>
    <property type="evidence" value="ECO:0007669"/>
    <property type="project" value="InterPro"/>
</dbReference>
<dbReference type="GO" id="GO:0030026">
    <property type="term" value="P:intracellular manganese ion homeostasis"/>
    <property type="evidence" value="ECO:0007669"/>
    <property type="project" value="InterPro"/>
</dbReference>
<evidence type="ECO:0000256" key="3">
    <source>
        <dbReference type="ARBA" id="ARBA00022989"/>
    </source>
</evidence>
<dbReference type="InterPro" id="IPR008217">
    <property type="entry name" value="Ccc1_fam"/>
</dbReference>
<protein>
    <submittedName>
        <fullName evidence="6">Unannotated protein</fullName>
    </submittedName>
</protein>
<gene>
    <name evidence="6" type="ORF">UFOPK2992_00582</name>
</gene>
<proteinExistence type="predicted"/>
<evidence type="ECO:0000256" key="2">
    <source>
        <dbReference type="ARBA" id="ARBA00022692"/>
    </source>
</evidence>
<dbReference type="EMBL" id="CAFAAI010000079">
    <property type="protein sequence ID" value="CAB4793240.1"/>
    <property type="molecule type" value="Genomic_DNA"/>
</dbReference>
<sequence>MSRHSFRRQTEAHPGHRAVAGGLARAAVFGLSDGLISNVSLVIGFAGSGVGSDVIRLAGFAGAIAGAVSMGAGEWISISAQNELIHRELIVERRELVVNPASEQAELAAMYQGHGMEASTANQAAAEVMRVPEDALAVHAREEFGMDPDELPNALQSALLSFICFLVGALLPVLPWLSGSGNSAKWTSVGIGVVVAAGLGIAVGKFAERNKVTSALRQVLILLGACAATYLIGRLLHVTVS</sequence>
<name>A0A6J6X6Z3_9ZZZZ</name>
<evidence type="ECO:0000256" key="1">
    <source>
        <dbReference type="ARBA" id="ARBA00004127"/>
    </source>
</evidence>
<reference evidence="6" key="1">
    <citation type="submission" date="2020-05" db="EMBL/GenBank/DDBJ databases">
        <authorList>
            <person name="Chiriac C."/>
            <person name="Salcher M."/>
            <person name="Ghai R."/>
            <person name="Kavagutti S V."/>
        </authorList>
    </citation>
    <scope>NUCLEOTIDE SEQUENCE</scope>
</reference>
<evidence type="ECO:0000313" key="6">
    <source>
        <dbReference type="EMBL" id="CAB4793240.1"/>
    </source>
</evidence>